<dbReference type="InterPro" id="IPR003615">
    <property type="entry name" value="HNH_nuc"/>
</dbReference>
<keyword evidence="2" id="KW-1185">Reference proteome</keyword>
<gene>
    <name evidence="1" type="ORF">EEJ42_29105</name>
</gene>
<dbReference type="EMBL" id="RIBZ01000326">
    <property type="protein sequence ID" value="RNG17850.1"/>
    <property type="molecule type" value="Genomic_DNA"/>
</dbReference>
<dbReference type="CDD" id="cd00085">
    <property type="entry name" value="HNHc"/>
    <property type="match status" value="1"/>
</dbReference>
<evidence type="ECO:0000313" key="2">
    <source>
        <dbReference type="Proteomes" id="UP000275401"/>
    </source>
</evidence>
<accession>A0A3M8VJQ6</accession>
<evidence type="ECO:0000313" key="1">
    <source>
        <dbReference type="EMBL" id="RNG17850.1"/>
    </source>
</evidence>
<keyword evidence="1" id="KW-0378">Hydrolase</keyword>
<dbReference type="AlphaFoldDB" id="A0A3M8VJQ6"/>
<sequence>MDKKPRRYYSNATIAALMTLARGGCYWPDCNVPTVRMINGAPKLNLEIAHIRAFEEGGKRFDPTWSVKERNSFDNLILLCNPHHEEVDGPDSAQYPVEVLLGWKHAREADGVDALAGLGELTKSELGEMIATAQNEVVDRIGPALDEFAKTAPELASLLKVVVKELADPRVHGFGISEDGITMLHSSARTFANLEDSANLLANAADTLKNLEDSATVLAGAAHSLRTLPDSADVLADAADTLVNLPDNAFALKQAANKALKAAESLENLPDNANLLSGAAEEALRAANALNHTRY</sequence>
<comment type="caution">
    <text evidence="1">The sequence shown here is derived from an EMBL/GenBank/DDBJ whole genome shotgun (WGS) entry which is preliminary data.</text>
</comment>
<organism evidence="1 2">
    <name type="scientific">Streptomyces botrytidirepellens</name>
    <dbReference type="NCBI Taxonomy" id="2486417"/>
    <lineage>
        <taxon>Bacteria</taxon>
        <taxon>Bacillati</taxon>
        <taxon>Actinomycetota</taxon>
        <taxon>Actinomycetes</taxon>
        <taxon>Kitasatosporales</taxon>
        <taxon>Streptomycetaceae</taxon>
        <taxon>Streptomyces</taxon>
    </lineage>
</organism>
<protein>
    <submittedName>
        <fullName evidence="1">HNH endonuclease</fullName>
    </submittedName>
</protein>
<dbReference type="Proteomes" id="UP000275401">
    <property type="component" value="Unassembled WGS sequence"/>
</dbReference>
<dbReference type="RefSeq" id="WP_123104566.1">
    <property type="nucleotide sequence ID" value="NZ_RIBZ01000326.1"/>
</dbReference>
<proteinExistence type="predicted"/>
<reference evidence="1 2" key="1">
    <citation type="submission" date="2018-11" db="EMBL/GenBank/DDBJ databases">
        <title>The Potential of Streptomyces as Biocontrol Agents against the Tomato grey mould, Botrytis cinerea (Gray mold) Frontiers in Microbiology.</title>
        <authorList>
            <person name="Li D."/>
        </authorList>
    </citation>
    <scope>NUCLEOTIDE SEQUENCE [LARGE SCALE GENOMIC DNA]</scope>
    <source>
        <strain evidence="1 2">NEAU-LD23</strain>
    </source>
</reference>
<name>A0A3M8VJQ6_9ACTN</name>
<keyword evidence="1" id="KW-0540">Nuclease</keyword>
<dbReference type="GO" id="GO:0004519">
    <property type="term" value="F:endonuclease activity"/>
    <property type="evidence" value="ECO:0007669"/>
    <property type="project" value="UniProtKB-KW"/>
</dbReference>
<keyword evidence="1" id="KW-0255">Endonuclease</keyword>